<dbReference type="Pfam" id="PF24964">
    <property type="entry name" value="DUF7769"/>
    <property type="match status" value="1"/>
</dbReference>
<proteinExistence type="predicted"/>
<sequence length="61" mass="6947">MLLAKSVNDKLGQGIQKMVASHFSVSLRTVYCIWKQSGYGTQNDVSRRKANNYGRKRIELT</sequence>
<dbReference type="AlphaFoldDB" id="A0AAN8YR99"/>
<accession>A0AAN8YR99</accession>
<organism evidence="2 3">
    <name type="scientific">Solanum bulbocastanum</name>
    <name type="common">Wild potato</name>
    <dbReference type="NCBI Taxonomy" id="147425"/>
    <lineage>
        <taxon>Eukaryota</taxon>
        <taxon>Viridiplantae</taxon>
        <taxon>Streptophyta</taxon>
        <taxon>Embryophyta</taxon>
        <taxon>Tracheophyta</taxon>
        <taxon>Spermatophyta</taxon>
        <taxon>Magnoliopsida</taxon>
        <taxon>eudicotyledons</taxon>
        <taxon>Gunneridae</taxon>
        <taxon>Pentapetalae</taxon>
        <taxon>asterids</taxon>
        <taxon>lamiids</taxon>
        <taxon>Solanales</taxon>
        <taxon>Solanaceae</taxon>
        <taxon>Solanoideae</taxon>
        <taxon>Solaneae</taxon>
        <taxon>Solanum</taxon>
    </lineage>
</organism>
<protein>
    <recommendedName>
        <fullName evidence="1">DUF7769 domain-containing protein</fullName>
    </recommendedName>
</protein>
<evidence type="ECO:0000313" key="2">
    <source>
        <dbReference type="EMBL" id="KAK6805005.1"/>
    </source>
</evidence>
<feature type="domain" description="DUF7769" evidence="1">
    <location>
        <begin position="1"/>
        <end position="37"/>
    </location>
</feature>
<evidence type="ECO:0000313" key="3">
    <source>
        <dbReference type="Proteomes" id="UP001371456"/>
    </source>
</evidence>
<keyword evidence="3" id="KW-1185">Reference proteome</keyword>
<dbReference type="Proteomes" id="UP001371456">
    <property type="component" value="Unassembled WGS sequence"/>
</dbReference>
<name>A0AAN8YR99_SOLBU</name>
<gene>
    <name evidence="2" type="ORF">RDI58_002789</name>
</gene>
<comment type="caution">
    <text evidence="2">The sequence shown here is derived from an EMBL/GenBank/DDBJ whole genome shotgun (WGS) entry which is preliminary data.</text>
</comment>
<reference evidence="2 3" key="1">
    <citation type="submission" date="2024-02" db="EMBL/GenBank/DDBJ databases">
        <title>de novo genome assembly of Solanum bulbocastanum strain 11H21.</title>
        <authorList>
            <person name="Hosaka A.J."/>
        </authorList>
    </citation>
    <scope>NUCLEOTIDE SEQUENCE [LARGE SCALE GENOMIC DNA]</scope>
    <source>
        <tissue evidence="2">Young leaves</tissue>
    </source>
</reference>
<evidence type="ECO:0000259" key="1">
    <source>
        <dbReference type="Pfam" id="PF24964"/>
    </source>
</evidence>
<dbReference type="EMBL" id="JBANQN010000001">
    <property type="protein sequence ID" value="KAK6805005.1"/>
    <property type="molecule type" value="Genomic_DNA"/>
</dbReference>
<dbReference type="InterPro" id="IPR056671">
    <property type="entry name" value="DUF7769"/>
</dbReference>